<comment type="caution">
    <text evidence="1">The sequence shown here is derived from an EMBL/GenBank/DDBJ whole genome shotgun (WGS) entry which is preliminary data.</text>
</comment>
<organism evidence="1 2">
    <name type="scientific">Piscinibacterium candidicorallinum</name>
    <dbReference type="NCBI Taxonomy" id="1793872"/>
    <lineage>
        <taxon>Bacteria</taxon>
        <taxon>Pseudomonadati</taxon>
        <taxon>Pseudomonadota</taxon>
        <taxon>Betaproteobacteria</taxon>
        <taxon>Burkholderiales</taxon>
        <taxon>Piscinibacterium</taxon>
    </lineage>
</organism>
<dbReference type="RefSeq" id="WP_377300500.1">
    <property type="nucleotide sequence ID" value="NZ_CP180191.1"/>
</dbReference>
<dbReference type="Pfam" id="PF11161">
    <property type="entry name" value="DUF2944"/>
    <property type="match status" value="1"/>
</dbReference>
<proteinExistence type="predicted"/>
<reference evidence="2" key="1">
    <citation type="journal article" date="2019" name="Int. J. Syst. Evol. Microbiol.">
        <title>The Global Catalogue of Microorganisms (GCM) 10K type strain sequencing project: providing services to taxonomists for standard genome sequencing and annotation.</title>
        <authorList>
            <consortium name="The Broad Institute Genomics Platform"/>
            <consortium name="The Broad Institute Genome Sequencing Center for Infectious Disease"/>
            <person name="Wu L."/>
            <person name="Ma J."/>
        </authorList>
    </citation>
    <scope>NUCLEOTIDE SEQUENCE [LARGE SCALE GENOMIC DNA]</scope>
    <source>
        <strain evidence="2">KCTC 52168</strain>
    </source>
</reference>
<dbReference type="Proteomes" id="UP001595556">
    <property type="component" value="Unassembled WGS sequence"/>
</dbReference>
<protein>
    <submittedName>
        <fullName evidence="1">DUF2946 family protein</fullName>
    </submittedName>
</protein>
<evidence type="ECO:0000313" key="1">
    <source>
        <dbReference type="EMBL" id="MFC3146217.1"/>
    </source>
</evidence>
<keyword evidence="2" id="KW-1185">Reference proteome</keyword>
<gene>
    <name evidence="1" type="ORF">ACFOEN_01025</name>
</gene>
<name>A0ABV7H4G5_9BURK</name>
<accession>A0ABV7H4G5</accession>
<sequence length="176" mass="19476">MDAIVLAAMKKWPNVPHCHGWLRLDALGRWRMARFEGDFPGDVVRHQGLADFIARNYQPNERGEWYFQNGPQRVYVSLEYTPQVLRLADGASLALLTHGGLRVERDWQHAGAWADEDGHVLIDTEHGVGVIDARDLTAFVGRTEAAGLIDKLQPIARAEVPARFGFVAVPAKAAAG</sequence>
<dbReference type="InterPro" id="IPR021332">
    <property type="entry name" value="DUF2944"/>
</dbReference>
<evidence type="ECO:0000313" key="2">
    <source>
        <dbReference type="Proteomes" id="UP001595556"/>
    </source>
</evidence>
<dbReference type="EMBL" id="JBHRTI010000003">
    <property type="protein sequence ID" value="MFC3146217.1"/>
    <property type="molecule type" value="Genomic_DNA"/>
</dbReference>